<evidence type="ECO:0000313" key="1">
    <source>
        <dbReference type="EMBL" id="RPA93443.1"/>
    </source>
</evidence>
<keyword evidence="2" id="KW-1185">Reference proteome</keyword>
<dbReference type="AlphaFoldDB" id="A0A3N4J543"/>
<dbReference type="Proteomes" id="UP000276215">
    <property type="component" value="Unassembled WGS sequence"/>
</dbReference>
<reference evidence="1 2" key="1">
    <citation type="journal article" date="2018" name="Nat. Ecol. Evol.">
        <title>Pezizomycetes genomes reveal the molecular basis of ectomycorrhizal truffle lifestyle.</title>
        <authorList>
            <person name="Murat C."/>
            <person name="Payen T."/>
            <person name="Noel B."/>
            <person name="Kuo A."/>
            <person name="Morin E."/>
            <person name="Chen J."/>
            <person name="Kohler A."/>
            <person name="Krizsan K."/>
            <person name="Balestrini R."/>
            <person name="Da Silva C."/>
            <person name="Montanini B."/>
            <person name="Hainaut M."/>
            <person name="Levati E."/>
            <person name="Barry K.W."/>
            <person name="Belfiori B."/>
            <person name="Cichocki N."/>
            <person name="Clum A."/>
            <person name="Dockter R.B."/>
            <person name="Fauchery L."/>
            <person name="Guy J."/>
            <person name="Iotti M."/>
            <person name="Le Tacon F."/>
            <person name="Lindquist E.A."/>
            <person name="Lipzen A."/>
            <person name="Malagnac F."/>
            <person name="Mello A."/>
            <person name="Molinier V."/>
            <person name="Miyauchi S."/>
            <person name="Poulain J."/>
            <person name="Riccioni C."/>
            <person name="Rubini A."/>
            <person name="Sitrit Y."/>
            <person name="Splivallo R."/>
            <person name="Traeger S."/>
            <person name="Wang M."/>
            <person name="Zifcakova L."/>
            <person name="Wipf D."/>
            <person name="Zambonelli A."/>
            <person name="Paolocci F."/>
            <person name="Nowrousian M."/>
            <person name="Ottonello S."/>
            <person name="Baldrian P."/>
            <person name="Spatafora J.W."/>
            <person name="Henrissat B."/>
            <person name="Nagy L.G."/>
            <person name="Aury J.M."/>
            <person name="Wincker P."/>
            <person name="Grigoriev I.V."/>
            <person name="Bonfante P."/>
            <person name="Martin F.M."/>
        </authorList>
    </citation>
    <scope>NUCLEOTIDE SEQUENCE [LARGE SCALE GENOMIC DNA]</scope>
    <source>
        <strain evidence="1 2">120613-1</strain>
    </source>
</reference>
<gene>
    <name evidence="1" type="ORF">L873DRAFT_1815888</name>
</gene>
<accession>A0A3N4J543</accession>
<protein>
    <submittedName>
        <fullName evidence="1">Uncharacterized protein</fullName>
    </submittedName>
</protein>
<organism evidence="1 2">
    <name type="scientific">Choiromyces venosus 120613-1</name>
    <dbReference type="NCBI Taxonomy" id="1336337"/>
    <lineage>
        <taxon>Eukaryota</taxon>
        <taxon>Fungi</taxon>
        <taxon>Dikarya</taxon>
        <taxon>Ascomycota</taxon>
        <taxon>Pezizomycotina</taxon>
        <taxon>Pezizomycetes</taxon>
        <taxon>Pezizales</taxon>
        <taxon>Tuberaceae</taxon>
        <taxon>Choiromyces</taxon>
    </lineage>
</organism>
<sequence>MPATLNAVPIAHPQTIAAPRCRMHPTNLAGVLGPVDHASFPPSRVNRFEILRWPSSWNRIININLLWHNRHVLHTIGTN</sequence>
<proteinExistence type="predicted"/>
<name>A0A3N4J543_9PEZI</name>
<evidence type="ECO:0000313" key="2">
    <source>
        <dbReference type="Proteomes" id="UP000276215"/>
    </source>
</evidence>
<dbReference type="EMBL" id="ML120452">
    <property type="protein sequence ID" value="RPA93443.1"/>
    <property type="molecule type" value="Genomic_DNA"/>
</dbReference>